<protein>
    <recommendedName>
        <fullName evidence="4">Protein NO VEIN C-terminal domain-containing protein</fullName>
    </recommendedName>
</protein>
<evidence type="ECO:0008006" key="4">
    <source>
        <dbReference type="Google" id="ProtNLM"/>
    </source>
</evidence>
<reference evidence="2" key="1">
    <citation type="submission" date="2020-10" db="EMBL/GenBank/DDBJ databases">
        <authorList>
            <person name="Sedaghatjoo S."/>
        </authorList>
    </citation>
    <scope>NUCLEOTIDE SEQUENCE</scope>
    <source>
        <strain evidence="2">AZH3</strain>
    </source>
</reference>
<accession>A0ABN7IZ35</accession>
<organism evidence="2 3">
    <name type="scientific">Tilletia caries</name>
    <name type="common">wheat bunt fungus</name>
    <dbReference type="NCBI Taxonomy" id="13290"/>
    <lineage>
        <taxon>Eukaryota</taxon>
        <taxon>Fungi</taxon>
        <taxon>Dikarya</taxon>
        <taxon>Basidiomycota</taxon>
        <taxon>Ustilaginomycotina</taxon>
        <taxon>Exobasidiomycetes</taxon>
        <taxon>Tilletiales</taxon>
        <taxon>Tilletiaceae</taxon>
        <taxon>Tilletia</taxon>
    </lineage>
</organism>
<comment type="caution">
    <text evidence="2">The sequence shown here is derived from an EMBL/GenBank/DDBJ whole genome shotgun (WGS) entry which is preliminary data.</text>
</comment>
<dbReference type="EMBL" id="CAJHJG010003732">
    <property type="protein sequence ID" value="CAD6934841.1"/>
    <property type="molecule type" value="Genomic_DNA"/>
</dbReference>
<dbReference type="Proteomes" id="UP000836402">
    <property type="component" value="Unassembled WGS sequence"/>
</dbReference>
<evidence type="ECO:0000256" key="1">
    <source>
        <dbReference type="SAM" id="MobiDB-lite"/>
    </source>
</evidence>
<proteinExistence type="predicted"/>
<evidence type="ECO:0000313" key="2">
    <source>
        <dbReference type="EMBL" id="CAD6934841.1"/>
    </source>
</evidence>
<feature type="compositionally biased region" description="Basic and acidic residues" evidence="1">
    <location>
        <begin position="869"/>
        <end position="892"/>
    </location>
</feature>
<keyword evidence="3" id="KW-1185">Reference proteome</keyword>
<sequence>MRSLTVMHTIQNIMSYRSDDGEYGYGDDDIYDDYDDCHSDAPADEIDDGGDAVDGPACGPKTGPIHHLGTLLGRAPIQVDSLATLNGKADWLPPLPGLYIGGVGHVALPVVESTQASEISRWTEEHGSSVEALSTSVRFENPAWRTGLDTVKKLIAKQLGLPDLVLNLALFRVQLHQPNATRNDRPADEHVQRSHFATLIIQLPSLCEGVNRQMEESLDRKQAFDILFDEDDDSARYGCHFAVRVAGSNYTTPSLQSGYRLTVEYAVLWPESTDRKVPVTNISSSLKHDVAQALESIAQDSRIICTPLDQPYEIADIERMGCAALKAKDRTLLSTLREASQVAGKAADFVFYLANAEMERILRARGRSFTDAQWSKEATDVAEDVVGLHDLDGKKVVSQDFIDFSSLTAQLHPDKVLNPDGKTWLQMWHGHRVTTYEDDGSCIQKIQTYHKLVLIGWPREDDAGHMFGLMGAKVFFDRILAADGPTPAKVEEFLHLLIRKPSSSDSKAALDASFHQRVFDLLVSNEELHHLIRLFLDACTDSSELLGGGCGGQYGVGAEENTGRRTLLKLICSARLWTDESIRAKIKSLFAGRREDVVSVLQTCLNNQVEAWRWRPFLDLLIEVFTNPKPRTSVFPTLYEKDRPIWRIAIQSVDPTLCQLLVSEQMKAPKSSLDHSIKMLGRLKPQHPAIFETKRSLLIPMLDAREAMLQSELRDLPPGKADFKNPNAVFPDRREVQAFLRGPERKMKVGSFASIIQARAFVNKNENHWTTYSCTCTADGKGKDAFVEIKKAGHSAVEVARTKQRLQADLDVVLFLLAPGSVPPTSSAPWETPELRFHLAVANPDGFTVAPSAPATGPAALSQPTNESTPRRELDQVDSGRDEPAPKRHRQE</sequence>
<gene>
    <name evidence="2" type="ORF">JKIAZH3_G669</name>
</gene>
<name>A0ABN7IZ35_9BASI</name>
<evidence type="ECO:0000313" key="3">
    <source>
        <dbReference type="Proteomes" id="UP000836402"/>
    </source>
</evidence>
<feature type="region of interest" description="Disordered" evidence="1">
    <location>
        <begin position="848"/>
        <end position="892"/>
    </location>
</feature>